<dbReference type="Pfam" id="PF00179">
    <property type="entry name" value="UQ_con"/>
    <property type="match status" value="1"/>
</dbReference>
<dbReference type="SUPFAM" id="SSF54495">
    <property type="entry name" value="UBC-like"/>
    <property type="match status" value="1"/>
</dbReference>
<dbReference type="InterPro" id="IPR000608">
    <property type="entry name" value="UBC"/>
</dbReference>
<name>A0A146KM78_9EUKA</name>
<evidence type="ECO:0000259" key="1">
    <source>
        <dbReference type="Pfam" id="PF00179"/>
    </source>
</evidence>
<feature type="domain" description="UBC core" evidence="1">
    <location>
        <begin position="16"/>
        <end position="110"/>
    </location>
</feature>
<dbReference type="EMBL" id="GDID01000175">
    <property type="protein sequence ID" value="JAP96431.1"/>
    <property type="molecule type" value="Transcribed_RNA"/>
</dbReference>
<dbReference type="SMART" id="SM00212">
    <property type="entry name" value="UBCc"/>
    <property type="match status" value="1"/>
</dbReference>
<organism evidence="2">
    <name type="scientific">Trepomonas sp. PC1</name>
    <dbReference type="NCBI Taxonomy" id="1076344"/>
    <lineage>
        <taxon>Eukaryota</taxon>
        <taxon>Metamonada</taxon>
        <taxon>Diplomonadida</taxon>
        <taxon>Hexamitidae</taxon>
        <taxon>Hexamitinae</taxon>
        <taxon>Trepomonas</taxon>
    </lineage>
</organism>
<evidence type="ECO:0000313" key="2">
    <source>
        <dbReference type="EMBL" id="JAP96431.1"/>
    </source>
</evidence>
<dbReference type="InterPro" id="IPR016135">
    <property type="entry name" value="UBQ-conjugating_enzyme/RWD"/>
</dbReference>
<sequence length="187" mass="20969">MSTREQALAQQFRLSAKSTDYKVFIPDKQKSYIWHISYKGPKDSEFEGGIYHAIVNLEHYPMKAPSVAVSTPSGAYSPNVPLCLVGITHYHQEGWSQGTSIEGIINAVSAYMLPSSRLSNGYGMISSTPDVYKQLAIESKKWKCECGCDHSKLFMDKKPGVEQKVEAVQQVQQKVVPIKKFEIDFDD</sequence>
<reference evidence="2" key="1">
    <citation type="submission" date="2015-07" db="EMBL/GenBank/DDBJ databases">
        <title>Adaptation to a free-living lifestyle via gene acquisitions in the diplomonad Trepomonas sp. PC1.</title>
        <authorList>
            <person name="Xu F."/>
            <person name="Jerlstrom-Hultqvist J."/>
            <person name="Kolisko M."/>
            <person name="Simpson A.G.B."/>
            <person name="Roger A.J."/>
            <person name="Svard S.G."/>
            <person name="Andersson J.O."/>
        </authorList>
    </citation>
    <scope>NUCLEOTIDE SEQUENCE</scope>
    <source>
        <strain evidence="2">PC1</strain>
    </source>
</reference>
<dbReference type="AlphaFoldDB" id="A0A146KM78"/>
<gene>
    <name evidence="2" type="ORF">TPC1_10244</name>
</gene>
<dbReference type="Gene3D" id="3.10.110.10">
    <property type="entry name" value="Ubiquitin Conjugating Enzyme"/>
    <property type="match status" value="1"/>
</dbReference>
<protein>
    <submittedName>
        <fullName evidence="2">Ubiquitin-conjugating enzyme E2</fullName>
    </submittedName>
</protein>
<proteinExistence type="predicted"/>
<accession>A0A146KM78</accession>